<reference evidence="2 3" key="2">
    <citation type="journal article" date="2012" name="Stand. Genomic Sci.">
        <title>Complete genome sequence of the orange-red pigmented, radioresistant Deinococcus proteolyticus type strain (MRP(T)).</title>
        <authorList>
            <person name="Copeland A."/>
            <person name="Zeytun A."/>
            <person name="Yassawong M."/>
            <person name="Nolan M."/>
            <person name="Lucas S."/>
            <person name="Hammon N."/>
            <person name="Deshpande S."/>
            <person name="Cheng J.F."/>
            <person name="Han C."/>
            <person name="Tapia R."/>
            <person name="Goodwin L.A."/>
            <person name="Pitluck S."/>
            <person name="Mavromatis K."/>
            <person name="Liolios K."/>
            <person name="Pagani I."/>
            <person name="Ivanova N."/>
            <person name="Mikhailova N."/>
            <person name="Pati A."/>
            <person name="Chen A."/>
            <person name="Palaniappan K."/>
            <person name="Land M."/>
            <person name="Hauser L."/>
            <person name="Jeffries C.D."/>
            <person name="Brambilla E.M."/>
            <person name="Rohde M."/>
            <person name="Sikorski J."/>
            <person name="Pukall R."/>
            <person name="Goker M."/>
            <person name="Detter J.C."/>
            <person name="Woyke T."/>
            <person name="Bristow J."/>
            <person name="Eisen J.A."/>
            <person name="Markowitz V."/>
            <person name="Hugenholtz P."/>
            <person name="Kyrpides N.C."/>
            <person name="Klenk H.P."/>
            <person name="Lapidus A."/>
        </authorList>
    </citation>
    <scope>NUCLEOTIDE SEQUENCE [LARGE SCALE GENOMIC DNA]</scope>
    <source>
        <strain evidence="3">ATCC 35074 / DSM 20540 / JCM 6276 / NBRC 101906 / NCIMB 13154 / VKM Ac-1939 / CCM 2703 / MRP</strain>
    </source>
</reference>
<keyword evidence="3" id="KW-1185">Reference proteome</keyword>
<feature type="transmembrane region" description="Helical" evidence="1">
    <location>
        <begin position="93"/>
        <end position="119"/>
    </location>
</feature>
<protein>
    <submittedName>
        <fullName evidence="2">ABC-2 type transporter</fullName>
    </submittedName>
</protein>
<name>F0RKN3_DEIPM</name>
<feature type="transmembrane region" description="Helical" evidence="1">
    <location>
        <begin position="159"/>
        <end position="176"/>
    </location>
</feature>
<keyword evidence="1" id="KW-0812">Transmembrane</keyword>
<sequence>MVAFSPVLLTLLCALLATIITPSVVSEDLRGGLLEVLLSTPLAKAQIFSAYLGAALLLTGLCWGLCSLALLLTWAALTHLLPLGLGLSLSPTLAWILTALPLSMTLWSAAVMLGGALLYPRTLDGSAGVGGSPARLLALAPSVLLMPAMVLASQHLGPLLLGGLVGLAALSIAGDVPGD</sequence>
<organism evidence="2 3">
    <name type="scientific">Deinococcus proteolyticus (strain ATCC 35074 / DSM 20540 / JCM 6276 / NBRC 101906 / NCIMB 13154 / VKM Ac-1939 / CCM 2703 / MRP)</name>
    <dbReference type="NCBI Taxonomy" id="693977"/>
    <lineage>
        <taxon>Bacteria</taxon>
        <taxon>Thermotogati</taxon>
        <taxon>Deinococcota</taxon>
        <taxon>Deinococci</taxon>
        <taxon>Deinococcales</taxon>
        <taxon>Deinococcaceae</taxon>
        <taxon>Deinococcus</taxon>
    </lineage>
</organism>
<accession>F0RKN3</accession>
<keyword evidence="1" id="KW-1133">Transmembrane helix</keyword>
<gene>
    <name evidence="2" type="ordered locus">Deipr_0561</name>
</gene>
<dbReference type="HOGENOM" id="CLU_1501148_0_0_0"/>
<evidence type="ECO:0000313" key="3">
    <source>
        <dbReference type="Proteomes" id="UP000007718"/>
    </source>
</evidence>
<evidence type="ECO:0000313" key="2">
    <source>
        <dbReference type="EMBL" id="ADY25723.1"/>
    </source>
</evidence>
<dbReference type="KEGG" id="dpt:Deipr_0561"/>
<dbReference type="EMBL" id="CP002536">
    <property type="protein sequence ID" value="ADY25723.1"/>
    <property type="molecule type" value="Genomic_DNA"/>
</dbReference>
<proteinExistence type="predicted"/>
<reference evidence="3" key="1">
    <citation type="submission" date="2011-02" db="EMBL/GenBank/DDBJ databases">
        <title>The complete sequence of chromosome of Deinococcus proteolyticus DSM 20540.</title>
        <authorList>
            <consortium name="US DOE Joint Genome Institute (JGI-PGF)"/>
            <person name="Lucas S."/>
            <person name="Copeland A."/>
            <person name="Lapidus A."/>
            <person name="Bruce D."/>
            <person name="Goodwin L."/>
            <person name="Pitluck S."/>
            <person name="Kyrpides N."/>
            <person name="Mavromatis K."/>
            <person name="Pagani I."/>
            <person name="Ivanova N."/>
            <person name="Ovchinnikova G."/>
            <person name="Zeytun A."/>
            <person name="Detter J.C."/>
            <person name="Han C."/>
            <person name="Land M."/>
            <person name="Hauser L."/>
            <person name="Markowitz V."/>
            <person name="Cheng J.-F."/>
            <person name="Hugenholtz P."/>
            <person name="Woyke T."/>
            <person name="Wu D."/>
            <person name="Pukall R."/>
            <person name="Steenblock K."/>
            <person name="Brambilla E."/>
            <person name="Klenk H.-P."/>
            <person name="Eisen J.A."/>
        </authorList>
    </citation>
    <scope>NUCLEOTIDE SEQUENCE [LARGE SCALE GENOMIC DNA]</scope>
    <source>
        <strain evidence="3">ATCC 35074 / DSM 20540 / JCM 6276 / NBRC 101906 / NCIMB 13154 / VKM Ac-1939 / CCM 2703 / MRP</strain>
    </source>
</reference>
<evidence type="ECO:0000256" key="1">
    <source>
        <dbReference type="SAM" id="Phobius"/>
    </source>
</evidence>
<dbReference type="Proteomes" id="UP000007718">
    <property type="component" value="Chromosome"/>
</dbReference>
<dbReference type="AlphaFoldDB" id="F0RKN3"/>
<feature type="transmembrane region" description="Helical" evidence="1">
    <location>
        <begin position="50"/>
        <end position="81"/>
    </location>
</feature>
<keyword evidence="1" id="KW-0472">Membrane</keyword>